<feature type="compositionally biased region" description="Polar residues" evidence="1">
    <location>
        <begin position="1"/>
        <end position="19"/>
    </location>
</feature>
<keyword evidence="3" id="KW-1185">Reference proteome</keyword>
<organism evidence="2 3">
    <name type="scientific">Paraburkholderia rhizosphaerae</name>
    <dbReference type="NCBI Taxonomy" id="480658"/>
    <lineage>
        <taxon>Bacteria</taxon>
        <taxon>Pseudomonadati</taxon>
        <taxon>Pseudomonadota</taxon>
        <taxon>Betaproteobacteria</taxon>
        <taxon>Burkholderiales</taxon>
        <taxon>Burkholderiaceae</taxon>
        <taxon>Paraburkholderia</taxon>
    </lineage>
</organism>
<feature type="region of interest" description="Disordered" evidence="1">
    <location>
        <begin position="1"/>
        <end position="23"/>
    </location>
</feature>
<evidence type="ECO:0000256" key="1">
    <source>
        <dbReference type="SAM" id="MobiDB-lite"/>
    </source>
</evidence>
<reference evidence="2 3" key="1">
    <citation type="submission" date="2019-03" db="EMBL/GenBank/DDBJ databases">
        <title>Genomic Encyclopedia of Type Strains, Phase III (KMG-III): the genomes of soil and plant-associated and newly described type strains.</title>
        <authorList>
            <person name="Whitman W."/>
        </authorList>
    </citation>
    <scope>NUCLEOTIDE SEQUENCE [LARGE SCALE GENOMIC DNA]</scope>
    <source>
        <strain evidence="2 3">LMG 29544</strain>
    </source>
</reference>
<sequence length="120" mass="12406">MTQCSGHMAQSRSQKQKVQSGLPMKHSQVFAVVRAARAFRPLHAARAIAALAAVAALAGCGSSAPLFASDGSPTTLVQCPVGSDSCEQQAAASCEGGGYEVVRQTVEGGVRNLLYACKRK</sequence>
<protein>
    <recommendedName>
        <fullName evidence="4">Lipoprotein</fullName>
    </recommendedName>
</protein>
<evidence type="ECO:0008006" key="4">
    <source>
        <dbReference type="Google" id="ProtNLM"/>
    </source>
</evidence>
<evidence type="ECO:0000313" key="3">
    <source>
        <dbReference type="Proteomes" id="UP000295509"/>
    </source>
</evidence>
<name>A0A4R8M448_9BURK</name>
<dbReference type="AlphaFoldDB" id="A0A4R8M448"/>
<accession>A0A4R8M448</accession>
<gene>
    <name evidence="2" type="ORF">BX592_10168</name>
</gene>
<dbReference type="EMBL" id="SORE01000001">
    <property type="protein sequence ID" value="TDY54612.1"/>
    <property type="molecule type" value="Genomic_DNA"/>
</dbReference>
<comment type="caution">
    <text evidence="2">The sequence shown here is derived from an EMBL/GenBank/DDBJ whole genome shotgun (WGS) entry which is preliminary data.</text>
</comment>
<evidence type="ECO:0000313" key="2">
    <source>
        <dbReference type="EMBL" id="TDY54612.1"/>
    </source>
</evidence>
<dbReference type="Proteomes" id="UP000295509">
    <property type="component" value="Unassembled WGS sequence"/>
</dbReference>
<proteinExistence type="predicted"/>